<dbReference type="GO" id="GO:0042602">
    <property type="term" value="F:riboflavin reductase (NADPH) activity"/>
    <property type="evidence" value="ECO:0007669"/>
    <property type="project" value="TreeGrafter"/>
</dbReference>
<evidence type="ECO:0000259" key="2">
    <source>
        <dbReference type="SMART" id="SM00903"/>
    </source>
</evidence>
<feature type="domain" description="Flavin reductase like" evidence="2">
    <location>
        <begin position="64"/>
        <end position="217"/>
    </location>
</feature>
<proteinExistence type="predicted"/>
<protein>
    <recommendedName>
        <fullName evidence="2">Flavin reductase like domain-containing protein</fullName>
    </recommendedName>
</protein>
<reference evidence="3" key="1">
    <citation type="journal article" date="2023" name="G3 (Bethesda)">
        <title>A reference genome for the long-term kleptoplast-retaining sea slug Elysia crispata morphotype clarki.</title>
        <authorList>
            <person name="Eastman K.E."/>
            <person name="Pendleton A.L."/>
            <person name="Shaikh M.A."/>
            <person name="Suttiyut T."/>
            <person name="Ogas R."/>
            <person name="Tomko P."/>
            <person name="Gavelis G."/>
            <person name="Widhalm J.R."/>
            <person name="Wisecaver J.H."/>
        </authorList>
    </citation>
    <scope>NUCLEOTIDE SEQUENCE</scope>
    <source>
        <strain evidence="3">ECLA1</strain>
    </source>
</reference>
<dbReference type="AlphaFoldDB" id="A0AAE0YQA9"/>
<keyword evidence="1" id="KW-0560">Oxidoreductase</keyword>
<evidence type="ECO:0000256" key="1">
    <source>
        <dbReference type="ARBA" id="ARBA00023002"/>
    </source>
</evidence>
<dbReference type="EMBL" id="JAWDGP010005682">
    <property type="protein sequence ID" value="KAK3754296.1"/>
    <property type="molecule type" value="Genomic_DNA"/>
</dbReference>
<dbReference type="SMART" id="SM00903">
    <property type="entry name" value="Flavin_Reduct"/>
    <property type="match status" value="1"/>
</dbReference>
<evidence type="ECO:0000313" key="4">
    <source>
        <dbReference type="Proteomes" id="UP001283361"/>
    </source>
</evidence>
<dbReference type="Gene3D" id="2.30.110.10">
    <property type="entry name" value="Electron Transport, Fmn-binding Protein, Chain A"/>
    <property type="match status" value="1"/>
</dbReference>
<dbReference type="GO" id="GO:0010181">
    <property type="term" value="F:FMN binding"/>
    <property type="evidence" value="ECO:0007669"/>
    <property type="project" value="InterPro"/>
</dbReference>
<sequence length="350" mass="40388">MRSHTWCRRSMQGTFSHKHMRFYASSSSFPPDDHKILLQRQWRQEETQRELASTETSELFKLAMRKVPQQVIVVTTGVYQPESRSWLKRGVTCSTFSSVSFHPPIISFCLNQGSRMHNLLKATKRFAVHILAQDQVRHGIHFSKPAQDDQCQFENIPHVQGEEGLPIILGSLACLLCDSHSYHGVGDHTVWYGTVTGVSVSQTLQEPLIYFTRKFRSVGDEIFLKAFEDATLPFEDWTHEAHLRMAWNYIKEYGKEGAVPYIKLGIQKFNERNQDKIKTGYHETITMFFIHLVSDAIVQSMNANETFEDFLTNNGHLLNKDLLLQFYSVEALHQEAARNKFILPDKKPLP</sequence>
<dbReference type="SUPFAM" id="SSF50475">
    <property type="entry name" value="FMN-binding split barrel"/>
    <property type="match status" value="1"/>
</dbReference>
<dbReference type="Proteomes" id="UP001283361">
    <property type="component" value="Unassembled WGS sequence"/>
</dbReference>
<keyword evidence="4" id="KW-1185">Reference proteome</keyword>
<name>A0AAE0YQA9_9GAST</name>
<comment type="caution">
    <text evidence="3">The sequence shown here is derived from an EMBL/GenBank/DDBJ whole genome shotgun (WGS) entry which is preliminary data.</text>
</comment>
<dbReference type="PANTHER" id="PTHR30466">
    <property type="entry name" value="FLAVIN REDUCTASE"/>
    <property type="match status" value="1"/>
</dbReference>
<organism evidence="3 4">
    <name type="scientific">Elysia crispata</name>
    <name type="common">lettuce slug</name>
    <dbReference type="NCBI Taxonomy" id="231223"/>
    <lineage>
        <taxon>Eukaryota</taxon>
        <taxon>Metazoa</taxon>
        <taxon>Spiralia</taxon>
        <taxon>Lophotrochozoa</taxon>
        <taxon>Mollusca</taxon>
        <taxon>Gastropoda</taxon>
        <taxon>Heterobranchia</taxon>
        <taxon>Euthyneura</taxon>
        <taxon>Panpulmonata</taxon>
        <taxon>Sacoglossa</taxon>
        <taxon>Placobranchoidea</taxon>
        <taxon>Plakobranchidae</taxon>
        <taxon>Elysia</taxon>
    </lineage>
</organism>
<evidence type="ECO:0000313" key="3">
    <source>
        <dbReference type="EMBL" id="KAK3754296.1"/>
    </source>
</evidence>
<dbReference type="InterPro" id="IPR012349">
    <property type="entry name" value="Split_barrel_FMN-bd"/>
</dbReference>
<dbReference type="PANTHER" id="PTHR30466:SF1">
    <property type="entry name" value="FMN REDUCTASE (NADH) RUTF"/>
    <property type="match status" value="1"/>
</dbReference>
<dbReference type="InterPro" id="IPR050268">
    <property type="entry name" value="NADH-dep_flavin_reductase"/>
</dbReference>
<gene>
    <name evidence="3" type="ORF">RRG08_050958</name>
</gene>
<dbReference type="InterPro" id="IPR002563">
    <property type="entry name" value="Flavin_Rdtase-like_dom"/>
</dbReference>
<accession>A0AAE0YQA9</accession>
<dbReference type="Pfam" id="PF01613">
    <property type="entry name" value="Flavin_Reduct"/>
    <property type="match status" value="1"/>
</dbReference>